<name>A0ABV2BW70_9GAMM</name>
<dbReference type="Gene3D" id="1.10.10.60">
    <property type="entry name" value="Homeodomain-like"/>
    <property type="match status" value="1"/>
</dbReference>
<dbReference type="SMART" id="SM00342">
    <property type="entry name" value="HTH_ARAC"/>
    <property type="match status" value="1"/>
</dbReference>
<reference evidence="1 2" key="1">
    <citation type="submission" date="2024-06" db="EMBL/GenBank/DDBJ databases">
        <authorList>
            <person name="Li F."/>
        </authorList>
    </citation>
    <scope>NUCLEOTIDE SEQUENCE [LARGE SCALE GENOMIC DNA]</scope>
    <source>
        <strain evidence="1 2">GXAS 311</strain>
    </source>
</reference>
<accession>A0ABV2BW70</accession>
<dbReference type="Pfam" id="PF12833">
    <property type="entry name" value="HTH_18"/>
    <property type="match status" value="1"/>
</dbReference>
<dbReference type="Proteomes" id="UP001548189">
    <property type="component" value="Unassembled WGS sequence"/>
</dbReference>
<gene>
    <name evidence="1" type="ORF">ABVT43_13610</name>
</gene>
<dbReference type="InterPro" id="IPR046532">
    <property type="entry name" value="DUF6597"/>
</dbReference>
<comment type="caution">
    <text evidence="1">The sequence shown here is derived from an EMBL/GenBank/DDBJ whole genome shotgun (WGS) entry which is preliminary data.</text>
</comment>
<sequence>MTTNFDYITTQGRVSLTNAYRLYPVSAPLNQWIEHFWLLDVPEGNYCYRSLPDNCVDWITNVNCPEYSYLIAPFMSSIVFDLHGPCTYLGIRFRLLGQHGLIREPVGSWGNHENGLLANELVRSDLLAQLQDNIGKANTFDDICERLSGILLMKMCQNQFDKRLVRYMGYCQQNISSRVSLSNRQCAEFGLSSRQLRRLSQLYLGVSPRDFARVIRFQQTLRVMNSCHNATNWMTYYYDQSHFIKEFKLLSGLTPTAIMNLSVLYNNDIK</sequence>
<dbReference type="Pfam" id="PF20240">
    <property type="entry name" value="DUF6597"/>
    <property type="match status" value="1"/>
</dbReference>
<dbReference type="InterPro" id="IPR018060">
    <property type="entry name" value="HTH_AraC"/>
</dbReference>
<evidence type="ECO:0000313" key="1">
    <source>
        <dbReference type="EMBL" id="MET1256171.1"/>
    </source>
</evidence>
<keyword evidence="2" id="KW-1185">Reference proteome</keyword>
<evidence type="ECO:0000313" key="2">
    <source>
        <dbReference type="Proteomes" id="UP001548189"/>
    </source>
</evidence>
<proteinExistence type="predicted"/>
<protein>
    <submittedName>
        <fullName evidence="1">Helix-turn-helix domain-containing protein</fullName>
    </submittedName>
</protein>
<organism evidence="1 2">
    <name type="scientific">Aliikangiella maris</name>
    <dbReference type="NCBI Taxonomy" id="3162458"/>
    <lineage>
        <taxon>Bacteria</taxon>
        <taxon>Pseudomonadati</taxon>
        <taxon>Pseudomonadota</taxon>
        <taxon>Gammaproteobacteria</taxon>
        <taxon>Oceanospirillales</taxon>
        <taxon>Pleioneaceae</taxon>
        <taxon>Aliikangiella</taxon>
    </lineage>
</organism>
<dbReference type="EMBL" id="JBEVCJ010000017">
    <property type="protein sequence ID" value="MET1256171.1"/>
    <property type="molecule type" value="Genomic_DNA"/>
</dbReference>
<dbReference type="PROSITE" id="PS01124">
    <property type="entry name" value="HTH_ARAC_FAMILY_2"/>
    <property type="match status" value="1"/>
</dbReference>